<dbReference type="OrthoDB" id="9808242at2"/>
<dbReference type="Proteomes" id="UP000320496">
    <property type="component" value="Chromosome"/>
</dbReference>
<reference evidence="1 2" key="1">
    <citation type="submission" date="2019-02" db="EMBL/GenBank/DDBJ databases">
        <title>Deep-cultivation of Planctomycetes and their phenomic and genomic characterization uncovers novel biology.</title>
        <authorList>
            <person name="Wiegand S."/>
            <person name="Jogler M."/>
            <person name="Boedeker C."/>
            <person name="Pinto D."/>
            <person name="Vollmers J."/>
            <person name="Rivas-Marin E."/>
            <person name="Kohn T."/>
            <person name="Peeters S.H."/>
            <person name="Heuer A."/>
            <person name="Rast P."/>
            <person name="Oberbeckmann S."/>
            <person name="Bunk B."/>
            <person name="Jeske O."/>
            <person name="Meyerdierks A."/>
            <person name="Storesund J.E."/>
            <person name="Kallscheuer N."/>
            <person name="Luecker S."/>
            <person name="Lage O.M."/>
            <person name="Pohl T."/>
            <person name="Merkel B.J."/>
            <person name="Hornburger P."/>
            <person name="Mueller R.-W."/>
            <person name="Bruemmer F."/>
            <person name="Labrenz M."/>
            <person name="Spormann A.M."/>
            <person name="Op den Camp H."/>
            <person name="Overmann J."/>
            <person name="Amann R."/>
            <person name="Jetten M.S.M."/>
            <person name="Mascher T."/>
            <person name="Medema M.H."/>
            <person name="Devos D.P."/>
            <person name="Kaster A.-K."/>
            <person name="Ovreas L."/>
            <person name="Rohde M."/>
            <person name="Galperin M.Y."/>
            <person name="Jogler C."/>
        </authorList>
    </citation>
    <scope>NUCLEOTIDE SEQUENCE [LARGE SCALE GENOMIC DNA]</scope>
    <source>
        <strain evidence="1 2">Mal4</strain>
    </source>
</reference>
<evidence type="ECO:0000313" key="1">
    <source>
        <dbReference type="EMBL" id="QDU38897.1"/>
    </source>
</evidence>
<dbReference type="PANTHER" id="PTHR34849:SF3">
    <property type="entry name" value="SSR2962 PROTEIN"/>
    <property type="match status" value="1"/>
</dbReference>
<dbReference type="InterPro" id="IPR007367">
    <property type="entry name" value="DUF433"/>
</dbReference>
<dbReference type="Gene3D" id="1.10.10.10">
    <property type="entry name" value="Winged helix-like DNA-binding domain superfamily/Winged helix DNA-binding domain"/>
    <property type="match status" value="1"/>
</dbReference>
<evidence type="ECO:0008006" key="3">
    <source>
        <dbReference type="Google" id="ProtNLM"/>
    </source>
</evidence>
<gene>
    <name evidence="1" type="ORF">Mal4_32290</name>
</gene>
<accession>A0A517Z8T5</accession>
<organism evidence="1 2">
    <name type="scientific">Maioricimonas rarisocia</name>
    <dbReference type="NCBI Taxonomy" id="2528026"/>
    <lineage>
        <taxon>Bacteria</taxon>
        <taxon>Pseudomonadati</taxon>
        <taxon>Planctomycetota</taxon>
        <taxon>Planctomycetia</taxon>
        <taxon>Planctomycetales</taxon>
        <taxon>Planctomycetaceae</taxon>
        <taxon>Maioricimonas</taxon>
    </lineage>
</organism>
<name>A0A517Z8T5_9PLAN</name>
<dbReference type="InterPro" id="IPR009057">
    <property type="entry name" value="Homeodomain-like_sf"/>
</dbReference>
<dbReference type="Pfam" id="PF04255">
    <property type="entry name" value="DUF433"/>
    <property type="match status" value="1"/>
</dbReference>
<dbReference type="AlphaFoldDB" id="A0A517Z8T5"/>
<sequence length="76" mass="8257">MAEFERITFDPQVMGGKPCLRGMRVTVGTIVGLIASGATDEEILADYPYLEAADITAALSYAAWRSEEIEIPLPQP</sequence>
<dbReference type="SUPFAM" id="SSF46689">
    <property type="entry name" value="Homeodomain-like"/>
    <property type="match status" value="1"/>
</dbReference>
<dbReference type="InterPro" id="IPR036388">
    <property type="entry name" value="WH-like_DNA-bd_sf"/>
</dbReference>
<evidence type="ECO:0000313" key="2">
    <source>
        <dbReference type="Proteomes" id="UP000320496"/>
    </source>
</evidence>
<dbReference type="KEGG" id="mri:Mal4_32290"/>
<proteinExistence type="predicted"/>
<keyword evidence="2" id="KW-1185">Reference proteome</keyword>
<dbReference type="EMBL" id="CP036275">
    <property type="protein sequence ID" value="QDU38897.1"/>
    <property type="molecule type" value="Genomic_DNA"/>
</dbReference>
<dbReference type="PANTHER" id="PTHR34849">
    <property type="entry name" value="SSL5025 PROTEIN"/>
    <property type="match status" value="1"/>
</dbReference>
<dbReference type="RefSeq" id="WP_145370139.1">
    <property type="nucleotide sequence ID" value="NZ_CP036275.1"/>
</dbReference>
<protein>
    <recommendedName>
        <fullName evidence="3">DUF433 domain-containing protein</fullName>
    </recommendedName>
</protein>